<evidence type="ECO:0000313" key="1">
    <source>
        <dbReference type="EMBL" id="KAL2800726.1"/>
    </source>
</evidence>
<dbReference type="Proteomes" id="UP001610563">
    <property type="component" value="Unassembled WGS sequence"/>
</dbReference>
<protein>
    <submittedName>
        <fullName evidence="1">Uncharacterized protein</fullName>
    </submittedName>
</protein>
<sequence>MLHIIMLLPLETRTFTSSSEVSSPCYTLLTKRLSEKDYIQPSIGRRRCVDPRKVLAENSLRDTREDEYAGLCVNSFEPTATVTTSIRLLPQTLPYSSSRNLDPTQMRKTSSHMPCTEPRCNVDIRGKMRQKISLGAACLKGWRDLQVGWSLSYGTLTGRHDTCGHQC</sequence>
<evidence type="ECO:0000313" key="2">
    <source>
        <dbReference type="Proteomes" id="UP001610563"/>
    </source>
</evidence>
<comment type="caution">
    <text evidence="1">The sequence shown here is derived from an EMBL/GenBank/DDBJ whole genome shotgun (WGS) entry which is preliminary data.</text>
</comment>
<dbReference type="EMBL" id="JBFTWV010000002">
    <property type="protein sequence ID" value="KAL2800726.1"/>
    <property type="molecule type" value="Genomic_DNA"/>
</dbReference>
<proteinExistence type="predicted"/>
<accession>A0ABR4GNS8</accession>
<keyword evidence="2" id="KW-1185">Reference proteome</keyword>
<gene>
    <name evidence="1" type="ORF">BJX66DRAFT_98469</name>
</gene>
<reference evidence="1 2" key="1">
    <citation type="submission" date="2024-07" db="EMBL/GenBank/DDBJ databases">
        <title>Section-level genome sequencing and comparative genomics of Aspergillus sections Usti and Cavernicolus.</title>
        <authorList>
            <consortium name="Lawrence Berkeley National Laboratory"/>
            <person name="Nybo J.L."/>
            <person name="Vesth T.C."/>
            <person name="Theobald S."/>
            <person name="Frisvad J.C."/>
            <person name="Larsen T.O."/>
            <person name="Kjaerboelling I."/>
            <person name="Rothschild-Mancinelli K."/>
            <person name="Lyhne E.K."/>
            <person name="Kogle M.E."/>
            <person name="Barry K."/>
            <person name="Clum A."/>
            <person name="Na H."/>
            <person name="Ledsgaard L."/>
            <person name="Lin J."/>
            <person name="Lipzen A."/>
            <person name="Kuo A."/>
            <person name="Riley R."/>
            <person name="Mondo S."/>
            <person name="Labutti K."/>
            <person name="Haridas S."/>
            <person name="Pangalinan J."/>
            <person name="Salamov A.A."/>
            <person name="Simmons B.A."/>
            <person name="Magnuson J.K."/>
            <person name="Chen J."/>
            <person name="Drula E."/>
            <person name="Henrissat B."/>
            <person name="Wiebenga A."/>
            <person name="Lubbers R.J."/>
            <person name="Gomes A.C."/>
            <person name="Makela M.R."/>
            <person name="Stajich J."/>
            <person name="Grigoriev I.V."/>
            <person name="Mortensen U.H."/>
            <person name="De Vries R.P."/>
            <person name="Baker S.E."/>
            <person name="Andersen M.R."/>
        </authorList>
    </citation>
    <scope>NUCLEOTIDE SEQUENCE [LARGE SCALE GENOMIC DNA]</scope>
    <source>
        <strain evidence="1 2">CBS 209.92</strain>
    </source>
</reference>
<name>A0ABR4GNS8_9EURO</name>
<organism evidence="1 2">
    <name type="scientific">Aspergillus keveii</name>
    <dbReference type="NCBI Taxonomy" id="714993"/>
    <lineage>
        <taxon>Eukaryota</taxon>
        <taxon>Fungi</taxon>
        <taxon>Dikarya</taxon>
        <taxon>Ascomycota</taxon>
        <taxon>Pezizomycotina</taxon>
        <taxon>Eurotiomycetes</taxon>
        <taxon>Eurotiomycetidae</taxon>
        <taxon>Eurotiales</taxon>
        <taxon>Aspergillaceae</taxon>
        <taxon>Aspergillus</taxon>
        <taxon>Aspergillus subgen. Nidulantes</taxon>
    </lineage>
</organism>